<dbReference type="InterPro" id="IPR011037">
    <property type="entry name" value="Pyrv_Knase-like_insert_dom_sf"/>
</dbReference>
<feature type="domain" description="MOSC" evidence="1">
    <location>
        <begin position="74"/>
        <end position="252"/>
    </location>
</feature>
<evidence type="ECO:0000313" key="2">
    <source>
        <dbReference type="EMBL" id="NEK87323.1"/>
    </source>
</evidence>
<dbReference type="AlphaFoldDB" id="A0A6L9W5I4"/>
<accession>A0A6L9W5I4</accession>
<sequence>METAATKGFALRSVPAVEVSRTGIVGNREFFLVDIDERLYSVPKDPVFLGYWTSHDPATGVFSLGRGTTTVCSAVVRHAGGVRPFEFDDRMVDGWWAPGPWDEVLSDVAGRDLRLAHCAEPGGGHDVHPVTLQSTASLAALGTELDGRPVDPRRFRLNVTLDVGDVPFVEDTWAGRVLALGTCRLRFRSGVPRCVAVESRPGDGDRGLLVQQRIRRLRGPMVSDWGPGVLFGMYADVVEPGSVAVGDPVSLEVSAAVQAGRGGPGS</sequence>
<evidence type="ECO:0000313" key="3">
    <source>
        <dbReference type="Proteomes" id="UP000479241"/>
    </source>
</evidence>
<dbReference type="GO" id="GO:0030170">
    <property type="term" value="F:pyridoxal phosphate binding"/>
    <property type="evidence" value="ECO:0007669"/>
    <property type="project" value="InterPro"/>
</dbReference>
<proteinExistence type="predicted"/>
<protein>
    <submittedName>
        <fullName evidence="2">MOSC domain-containing protein</fullName>
    </submittedName>
</protein>
<dbReference type="Gene3D" id="2.40.33.20">
    <property type="entry name" value="PK beta-barrel domain-like"/>
    <property type="match status" value="1"/>
</dbReference>
<name>A0A6L9W5I4_9ACTN</name>
<organism evidence="2 3">
    <name type="scientific">Blastococcus saxobsidens</name>
    <dbReference type="NCBI Taxonomy" id="138336"/>
    <lineage>
        <taxon>Bacteria</taxon>
        <taxon>Bacillati</taxon>
        <taxon>Actinomycetota</taxon>
        <taxon>Actinomycetes</taxon>
        <taxon>Geodermatophilales</taxon>
        <taxon>Geodermatophilaceae</taxon>
        <taxon>Blastococcus</taxon>
    </lineage>
</organism>
<dbReference type="EMBL" id="JAAGWG010000030">
    <property type="protein sequence ID" value="NEK87323.1"/>
    <property type="molecule type" value="Genomic_DNA"/>
</dbReference>
<dbReference type="RefSeq" id="WP_163207187.1">
    <property type="nucleotide sequence ID" value="NZ_JAAGWG010000030.1"/>
</dbReference>
<gene>
    <name evidence="2" type="ORF">GCU60_16400</name>
</gene>
<reference evidence="2 3" key="1">
    <citation type="submission" date="2019-12" db="EMBL/GenBank/DDBJ databases">
        <title>the WGS of Blastococcus saxobsidens 67B17.</title>
        <authorList>
            <person name="Jiang Z."/>
        </authorList>
    </citation>
    <scope>NUCLEOTIDE SEQUENCE [LARGE SCALE GENOMIC DNA]</scope>
    <source>
        <strain evidence="2 3">67B17</strain>
    </source>
</reference>
<dbReference type="Pfam" id="PF03473">
    <property type="entry name" value="MOSC"/>
    <property type="match status" value="1"/>
</dbReference>
<dbReference type="Proteomes" id="UP000479241">
    <property type="component" value="Unassembled WGS sequence"/>
</dbReference>
<evidence type="ECO:0000259" key="1">
    <source>
        <dbReference type="PROSITE" id="PS51340"/>
    </source>
</evidence>
<dbReference type="PROSITE" id="PS51340">
    <property type="entry name" value="MOSC"/>
    <property type="match status" value="1"/>
</dbReference>
<comment type="caution">
    <text evidence="2">The sequence shown here is derived from an EMBL/GenBank/DDBJ whole genome shotgun (WGS) entry which is preliminary data.</text>
</comment>
<dbReference type="GO" id="GO:0030151">
    <property type="term" value="F:molybdenum ion binding"/>
    <property type="evidence" value="ECO:0007669"/>
    <property type="project" value="InterPro"/>
</dbReference>
<dbReference type="GO" id="GO:0003824">
    <property type="term" value="F:catalytic activity"/>
    <property type="evidence" value="ECO:0007669"/>
    <property type="project" value="InterPro"/>
</dbReference>
<dbReference type="SUPFAM" id="SSF50800">
    <property type="entry name" value="PK beta-barrel domain-like"/>
    <property type="match status" value="1"/>
</dbReference>
<dbReference type="InterPro" id="IPR005302">
    <property type="entry name" value="MoCF_Sase_C"/>
</dbReference>